<dbReference type="OrthoDB" id="10021397at2759"/>
<evidence type="ECO:0000256" key="6">
    <source>
        <dbReference type="SAM" id="Phobius"/>
    </source>
</evidence>
<sequence length="558" mass="60340">MIHQEKEPETLIQDKAPESPIQPTEDEKDDHEYPPLWEAILLTATLFCSFFCCALDQTILATAIPRITDEFQSLDDIGWYSGSFLLTMCATKMVWGKMYLFYPAKWAFLSGLFLFEVGSLICGAAPSSVALIIGRCIAGIGASGIDSGAIIIVLYIAPVRKRPIFISCLGSVRGITSVAGPPLGGVFTDHATWRWCFYINLPFGAVTLIGIFIFLSPKTPSMSHLNFRQKAQRMDILGTLCFIPGVVALLLAIQWGGSDFAWNSWRIILLFTLAGVLLFSFGVIQVFSPEDRATIPLRVLRDRNILGGLWYVSCLFGALFVMIYYLPIWFQSIKNVSATNSGLMLLPTELGMVIFSLIGATLVTVTGYYTPFIVISPVLFSIGTGLLSTLTPTSGTASWLGYQILMSAGAGLGAQNAYMVAQVGIPPSDSIMAITMISFVQLLAGAVMLAVSESVFHRYLGAEMAGVDGLDGQVVTGASVDWEKVPGDLVGDVLSGYNRAIVRTFYIAVVLGAVAFLGTVVLEWKSVKAGKGEGRIHPTDSPNITEPSPPHSLPPEEP</sequence>
<comment type="subcellular location">
    <subcellularLocation>
        <location evidence="1">Membrane</location>
        <topology evidence="1">Multi-pass membrane protein</topology>
    </subcellularLocation>
</comment>
<evidence type="ECO:0000256" key="5">
    <source>
        <dbReference type="SAM" id="MobiDB-lite"/>
    </source>
</evidence>
<name>A0A2I2G886_9EURO</name>
<feature type="transmembrane region" description="Helical" evidence="6">
    <location>
        <begin position="267"/>
        <end position="287"/>
    </location>
</feature>
<dbReference type="PANTHER" id="PTHR23501:SF199">
    <property type="entry name" value="MFS EFFLUX TRANSPORTER INPD-RELATED"/>
    <property type="match status" value="1"/>
</dbReference>
<dbReference type="VEuPathDB" id="FungiDB:P170DRAFT_446851"/>
<feature type="transmembrane region" description="Helical" evidence="6">
    <location>
        <begin position="164"/>
        <end position="183"/>
    </location>
</feature>
<dbReference type="Proteomes" id="UP000234275">
    <property type="component" value="Unassembled WGS sequence"/>
</dbReference>
<dbReference type="InterPro" id="IPR020846">
    <property type="entry name" value="MFS_dom"/>
</dbReference>
<keyword evidence="3 6" id="KW-1133">Transmembrane helix</keyword>
<evidence type="ECO:0000313" key="9">
    <source>
        <dbReference type="Proteomes" id="UP000234275"/>
    </source>
</evidence>
<protein>
    <submittedName>
        <fullName evidence="8">Major facilitator superfamily transporter</fullName>
    </submittedName>
</protein>
<dbReference type="GO" id="GO:0022857">
    <property type="term" value="F:transmembrane transporter activity"/>
    <property type="evidence" value="ECO:0007669"/>
    <property type="project" value="InterPro"/>
</dbReference>
<dbReference type="SUPFAM" id="SSF103473">
    <property type="entry name" value="MFS general substrate transporter"/>
    <property type="match status" value="1"/>
</dbReference>
<feature type="compositionally biased region" description="Pro residues" evidence="5">
    <location>
        <begin position="547"/>
        <end position="558"/>
    </location>
</feature>
<feature type="transmembrane region" description="Helical" evidence="6">
    <location>
        <begin position="195"/>
        <end position="215"/>
    </location>
</feature>
<evidence type="ECO:0000256" key="1">
    <source>
        <dbReference type="ARBA" id="ARBA00004141"/>
    </source>
</evidence>
<dbReference type="Gene3D" id="1.20.1250.20">
    <property type="entry name" value="MFS general substrate transporter like domains"/>
    <property type="match status" value="2"/>
</dbReference>
<gene>
    <name evidence="8" type="ORF">P170DRAFT_446851</name>
</gene>
<feature type="transmembrane region" description="Helical" evidence="6">
    <location>
        <begin position="372"/>
        <end position="393"/>
    </location>
</feature>
<dbReference type="PANTHER" id="PTHR23501">
    <property type="entry name" value="MAJOR FACILITATOR SUPERFAMILY"/>
    <property type="match status" value="1"/>
</dbReference>
<feature type="transmembrane region" description="Helical" evidence="6">
    <location>
        <begin position="107"/>
        <end position="126"/>
    </location>
</feature>
<organism evidence="8 9">
    <name type="scientific">Aspergillus steynii IBT 23096</name>
    <dbReference type="NCBI Taxonomy" id="1392250"/>
    <lineage>
        <taxon>Eukaryota</taxon>
        <taxon>Fungi</taxon>
        <taxon>Dikarya</taxon>
        <taxon>Ascomycota</taxon>
        <taxon>Pezizomycotina</taxon>
        <taxon>Eurotiomycetes</taxon>
        <taxon>Eurotiomycetidae</taxon>
        <taxon>Eurotiales</taxon>
        <taxon>Aspergillaceae</taxon>
        <taxon>Aspergillus</taxon>
        <taxon>Aspergillus subgen. Circumdati</taxon>
    </lineage>
</organism>
<keyword evidence="9" id="KW-1185">Reference proteome</keyword>
<keyword evidence="2 6" id="KW-0812">Transmembrane</keyword>
<feature type="region of interest" description="Disordered" evidence="5">
    <location>
        <begin position="1"/>
        <end position="31"/>
    </location>
</feature>
<keyword evidence="4 6" id="KW-0472">Membrane</keyword>
<feature type="transmembrane region" description="Helical" evidence="6">
    <location>
        <begin position="500"/>
        <end position="522"/>
    </location>
</feature>
<feature type="domain" description="Major facilitator superfamily (MFS) profile" evidence="7">
    <location>
        <begin position="42"/>
        <end position="527"/>
    </location>
</feature>
<dbReference type="RefSeq" id="XP_024704401.1">
    <property type="nucleotide sequence ID" value="XM_024850834.1"/>
</dbReference>
<dbReference type="InterPro" id="IPR036259">
    <property type="entry name" value="MFS_trans_sf"/>
</dbReference>
<reference evidence="8 9" key="1">
    <citation type="submission" date="2016-12" db="EMBL/GenBank/DDBJ databases">
        <title>The genomes of Aspergillus section Nigri reveals drivers in fungal speciation.</title>
        <authorList>
            <consortium name="DOE Joint Genome Institute"/>
            <person name="Vesth T.C."/>
            <person name="Nybo J."/>
            <person name="Theobald S."/>
            <person name="Brandl J."/>
            <person name="Frisvad J.C."/>
            <person name="Nielsen K.F."/>
            <person name="Lyhne E.K."/>
            <person name="Kogle M.E."/>
            <person name="Kuo A."/>
            <person name="Riley R."/>
            <person name="Clum A."/>
            <person name="Nolan M."/>
            <person name="Lipzen A."/>
            <person name="Salamov A."/>
            <person name="Henrissat B."/>
            <person name="Wiebenga A."/>
            <person name="De Vries R.P."/>
            <person name="Grigoriev I.V."/>
            <person name="Mortensen U.H."/>
            <person name="Andersen M.R."/>
            <person name="Baker S.E."/>
        </authorList>
    </citation>
    <scope>NUCLEOTIDE SEQUENCE [LARGE SCALE GENOMIC DNA]</scope>
    <source>
        <strain evidence="8 9">IBT 23096</strain>
    </source>
</reference>
<evidence type="ECO:0000313" key="8">
    <source>
        <dbReference type="EMBL" id="PLB49099.1"/>
    </source>
</evidence>
<evidence type="ECO:0000259" key="7">
    <source>
        <dbReference type="PROSITE" id="PS50850"/>
    </source>
</evidence>
<feature type="transmembrane region" description="Helical" evidence="6">
    <location>
        <begin position="236"/>
        <end position="255"/>
    </location>
</feature>
<feature type="region of interest" description="Disordered" evidence="5">
    <location>
        <begin position="531"/>
        <end position="558"/>
    </location>
</feature>
<evidence type="ECO:0000256" key="3">
    <source>
        <dbReference type="ARBA" id="ARBA00022989"/>
    </source>
</evidence>
<accession>A0A2I2G886</accession>
<dbReference type="EMBL" id="MSFO01000004">
    <property type="protein sequence ID" value="PLB49099.1"/>
    <property type="molecule type" value="Genomic_DNA"/>
</dbReference>
<feature type="transmembrane region" description="Helical" evidence="6">
    <location>
        <begin position="308"/>
        <end position="330"/>
    </location>
</feature>
<dbReference type="PROSITE" id="PS50850">
    <property type="entry name" value="MFS"/>
    <property type="match status" value="1"/>
</dbReference>
<feature type="transmembrane region" description="Helical" evidence="6">
    <location>
        <begin position="132"/>
        <end position="157"/>
    </location>
</feature>
<dbReference type="InterPro" id="IPR011701">
    <property type="entry name" value="MFS"/>
</dbReference>
<dbReference type="Pfam" id="PF07690">
    <property type="entry name" value="MFS_1"/>
    <property type="match status" value="1"/>
</dbReference>
<feature type="transmembrane region" description="Helical" evidence="6">
    <location>
        <begin position="342"/>
        <end position="365"/>
    </location>
</feature>
<dbReference type="GeneID" id="36558533"/>
<comment type="caution">
    <text evidence="8">The sequence shown here is derived from an EMBL/GenBank/DDBJ whole genome shotgun (WGS) entry which is preliminary data.</text>
</comment>
<feature type="transmembrane region" description="Helical" evidence="6">
    <location>
        <begin position="431"/>
        <end position="451"/>
    </location>
</feature>
<feature type="transmembrane region" description="Helical" evidence="6">
    <location>
        <begin position="399"/>
        <end position="419"/>
    </location>
</feature>
<dbReference type="CDD" id="cd17502">
    <property type="entry name" value="MFS_Azr1_MDR_like"/>
    <property type="match status" value="1"/>
</dbReference>
<evidence type="ECO:0000256" key="4">
    <source>
        <dbReference type="ARBA" id="ARBA00023136"/>
    </source>
</evidence>
<dbReference type="AlphaFoldDB" id="A0A2I2G886"/>
<dbReference type="GO" id="GO:0005886">
    <property type="term" value="C:plasma membrane"/>
    <property type="evidence" value="ECO:0007669"/>
    <property type="project" value="TreeGrafter"/>
</dbReference>
<evidence type="ECO:0000256" key="2">
    <source>
        <dbReference type="ARBA" id="ARBA00022692"/>
    </source>
</evidence>
<proteinExistence type="predicted"/>